<proteinExistence type="predicted"/>
<evidence type="ECO:0008006" key="3">
    <source>
        <dbReference type="Google" id="ProtNLM"/>
    </source>
</evidence>
<comment type="caution">
    <text evidence="1">The sequence shown here is derived from an EMBL/GenBank/DDBJ whole genome shotgun (WGS) entry which is preliminary data.</text>
</comment>
<reference evidence="2" key="1">
    <citation type="journal article" date="2019" name="Int. J. Syst. Evol. Microbiol.">
        <title>The Global Catalogue of Microorganisms (GCM) 10K type strain sequencing project: providing services to taxonomists for standard genome sequencing and annotation.</title>
        <authorList>
            <consortium name="The Broad Institute Genomics Platform"/>
            <consortium name="The Broad Institute Genome Sequencing Center for Infectious Disease"/>
            <person name="Wu L."/>
            <person name="Ma J."/>
        </authorList>
    </citation>
    <scope>NUCLEOTIDE SEQUENCE [LARGE SCALE GENOMIC DNA]</scope>
    <source>
        <strain evidence="2">JCM 17927</strain>
    </source>
</reference>
<sequence length="159" mass="18335">MTRILFTLVLFLLVGGFTTRNQLVSAPRLAPECFAGKWGNDFLLCGTEHTAKPGRGLAATRQQQELVLFFQGPNKGYFHFYDCQNQRYTPKTMPFTFTTSGSQFTLNWQGTPYEVALFRATFNNRDTYQFECKADTLVFDKSMFTGTQYEGAYYFVRRN</sequence>
<gene>
    <name evidence="1" type="ORF">GCM10023189_32990</name>
</gene>
<name>A0ABP8N0T3_9BACT</name>
<accession>A0ABP8N0T3</accession>
<keyword evidence="2" id="KW-1185">Reference proteome</keyword>
<organism evidence="1 2">
    <name type="scientific">Nibrella saemangeumensis</name>
    <dbReference type="NCBI Taxonomy" id="1084526"/>
    <lineage>
        <taxon>Bacteria</taxon>
        <taxon>Pseudomonadati</taxon>
        <taxon>Bacteroidota</taxon>
        <taxon>Cytophagia</taxon>
        <taxon>Cytophagales</taxon>
        <taxon>Spirosomataceae</taxon>
        <taxon>Nibrella</taxon>
    </lineage>
</organism>
<protein>
    <recommendedName>
        <fullName evidence="3">Lipocalin-like domain-containing protein</fullName>
    </recommendedName>
</protein>
<dbReference type="Proteomes" id="UP001501175">
    <property type="component" value="Unassembled WGS sequence"/>
</dbReference>
<evidence type="ECO:0000313" key="1">
    <source>
        <dbReference type="EMBL" id="GAA4459364.1"/>
    </source>
</evidence>
<dbReference type="RefSeq" id="WP_345244974.1">
    <property type="nucleotide sequence ID" value="NZ_BAABHD010000031.1"/>
</dbReference>
<dbReference type="EMBL" id="BAABHD010000031">
    <property type="protein sequence ID" value="GAA4459364.1"/>
    <property type="molecule type" value="Genomic_DNA"/>
</dbReference>
<evidence type="ECO:0000313" key="2">
    <source>
        <dbReference type="Proteomes" id="UP001501175"/>
    </source>
</evidence>